<dbReference type="RefSeq" id="WP_145194281.1">
    <property type="nucleotide sequence ID" value="NZ_CP036434.1"/>
</dbReference>
<organism evidence="2 3">
    <name type="scientific">Saltatorellus ferox</name>
    <dbReference type="NCBI Taxonomy" id="2528018"/>
    <lineage>
        <taxon>Bacteria</taxon>
        <taxon>Pseudomonadati</taxon>
        <taxon>Planctomycetota</taxon>
        <taxon>Planctomycetia</taxon>
        <taxon>Planctomycetia incertae sedis</taxon>
        <taxon>Saltatorellus</taxon>
    </lineage>
</organism>
<keyword evidence="3" id="KW-1185">Reference proteome</keyword>
<evidence type="ECO:0000313" key="2">
    <source>
        <dbReference type="EMBL" id="QDV04840.1"/>
    </source>
</evidence>
<dbReference type="Proteomes" id="UP000320390">
    <property type="component" value="Chromosome"/>
</dbReference>
<gene>
    <name evidence="2" type="ORF">Poly30_03340</name>
</gene>
<feature type="region of interest" description="Disordered" evidence="1">
    <location>
        <begin position="53"/>
        <end position="84"/>
    </location>
</feature>
<accession>A0A518EL76</accession>
<protein>
    <submittedName>
        <fullName evidence="2">Uncharacterized protein</fullName>
    </submittedName>
</protein>
<feature type="compositionally biased region" description="Pro residues" evidence="1">
    <location>
        <begin position="54"/>
        <end position="70"/>
    </location>
</feature>
<name>A0A518EL76_9BACT</name>
<proteinExistence type="predicted"/>
<evidence type="ECO:0000313" key="3">
    <source>
        <dbReference type="Proteomes" id="UP000320390"/>
    </source>
</evidence>
<dbReference type="AlphaFoldDB" id="A0A518EL76"/>
<dbReference type="EMBL" id="CP036434">
    <property type="protein sequence ID" value="QDV04840.1"/>
    <property type="molecule type" value="Genomic_DNA"/>
</dbReference>
<evidence type="ECO:0000256" key="1">
    <source>
        <dbReference type="SAM" id="MobiDB-lite"/>
    </source>
</evidence>
<reference evidence="2 3" key="1">
    <citation type="submission" date="2019-02" db="EMBL/GenBank/DDBJ databases">
        <title>Deep-cultivation of Planctomycetes and their phenomic and genomic characterization uncovers novel biology.</title>
        <authorList>
            <person name="Wiegand S."/>
            <person name="Jogler M."/>
            <person name="Boedeker C."/>
            <person name="Pinto D."/>
            <person name="Vollmers J."/>
            <person name="Rivas-Marin E."/>
            <person name="Kohn T."/>
            <person name="Peeters S.H."/>
            <person name="Heuer A."/>
            <person name="Rast P."/>
            <person name="Oberbeckmann S."/>
            <person name="Bunk B."/>
            <person name="Jeske O."/>
            <person name="Meyerdierks A."/>
            <person name="Storesund J.E."/>
            <person name="Kallscheuer N."/>
            <person name="Luecker S."/>
            <person name="Lage O.M."/>
            <person name="Pohl T."/>
            <person name="Merkel B.J."/>
            <person name="Hornburger P."/>
            <person name="Mueller R.-W."/>
            <person name="Bruemmer F."/>
            <person name="Labrenz M."/>
            <person name="Spormann A.M."/>
            <person name="Op den Camp H."/>
            <person name="Overmann J."/>
            <person name="Amann R."/>
            <person name="Jetten M.S.M."/>
            <person name="Mascher T."/>
            <person name="Medema M.H."/>
            <person name="Devos D.P."/>
            <person name="Kaster A.-K."/>
            <person name="Ovreas L."/>
            <person name="Rohde M."/>
            <person name="Galperin M.Y."/>
            <person name="Jogler C."/>
        </authorList>
    </citation>
    <scope>NUCLEOTIDE SEQUENCE [LARGE SCALE GENOMIC DNA]</scope>
    <source>
        <strain evidence="2 3">Poly30</strain>
    </source>
</reference>
<sequence length="457" mass="49476">MNRSSYLQAFGVGLVLVAGIATLLADVDSSPSCSSTAVRPWAVDEYAERVAAGPPEPWPTLRPGAVPPPTVTRTEDSITVGWPGENRESQVDWRNYERVAADASMRAALPQVPGATLELLFWRVGNGPWLDPREGTPAAPQPTWAMDRDSEGEVSFILLARGTERRFHGASLFDRKTRVSLSTGSSWGLTGKDEHEMRIGVDTHAQHRASFLLEVPITYGAPVIKELALSGRSVTTFGASAAATFLARASGGIRSTGSRLGSGGQELILRWSPSTGPAKDEKSGWVALAFSPVGLAAKFEATIPGSGTWSSLHGGSQLPVLQAVPASTEAITLRYLPHAARVQFSLPLPSSQPAMDDLLQVRPKRARYDGEYSLGRVISQTLQVDPGSVSELRLRELHYPITVDDDTIAELIDRIRAETGAAETFLDPDEFVFRSTSWSSLERLRRWGSALLDKLRP</sequence>